<name>R2QK97_9ENTE</name>
<dbReference type="Proteomes" id="UP000014157">
    <property type="component" value="Unassembled WGS sequence"/>
</dbReference>
<feature type="transmembrane region" description="Helical" evidence="1">
    <location>
        <begin position="26"/>
        <end position="46"/>
    </location>
</feature>
<dbReference type="AlphaFoldDB" id="R2QK97"/>
<evidence type="ECO:0000313" key="3">
    <source>
        <dbReference type="EMBL" id="EOT65797.1"/>
    </source>
</evidence>
<protein>
    <submittedName>
        <fullName evidence="2">Uncharacterized protein</fullName>
    </submittedName>
</protein>
<keyword evidence="5" id="KW-1185">Reference proteome</keyword>
<dbReference type="HOGENOM" id="CLU_286638_0_0_9"/>
<keyword evidence="1" id="KW-0812">Transmembrane</keyword>
<evidence type="ECO:0000313" key="5">
    <source>
        <dbReference type="Proteomes" id="UP000014157"/>
    </source>
</evidence>
<dbReference type="STRING" id="155617.RV09_GL001679"/>
<proteinExistence type="predicted"/>
<gene>
    <name evidence="3" type="ORF">I586_02066</name>
    <name evidence="2" type="ORF">UAY_02739</name>
</gene>
<comment type="caution">
    <text evidence="2">The sequence shown here is derived from an EMBL/GenBank/DDBJ whole genome shotgun (WGS) entry which is preliminary data.</text>
</comment>
<reference evidence="3 5" key="2">
    <citation type="submission" date="2013-03" db="EMBL/GenBank/DDBJ databases">
        <title>The Genome Sequence of Enterococcus moraviensis BAA-383 (PacBio/Illumina hybrid assembly).</title>
        <authorList>
            <consortium name="The Broad Institute Genomics Platform"/>
            <consortium name="The Broad Institute Genome Sequencing Center for Infectious Disease"/>
            <person name="Earl A."/>
            <person name="Russ C."/>
            <person name="Gilmore M."/>
            <person name="Surin D."/>
            <person name="Walker B."/>
            <person name="Young S."/>
            <person name="Zeng Q."/>
            <person name="Gargeya S."/>
            <person name="Fitzgerald M."/>
            <person name="Haas B."/>
            <person name="Abouelleil A."/>
            <person name="Allen A.W."/>
            <person name="Alvarado L."/>
            <person name="Arachchi H.M."/>
            <person name="Berlin A.M."/>
            <person name="Chapman S.B."/>
            <person name="Gainer-Dewar J."/>
            <person name="Goldberg J."/>
            <person name="Griggs A."/>
            <person name="Gujja S."/>
            <person name="Hansen M."/>
            <person name="Howarth C."/>
            <person name="Imamovic A."/>
            <person name="Ireland A."/>
            <person name="Larimer J."/>
            <person name="McCowan C."/>
            <person name="Murphy C."/>
            <person name="Pearson M."/>
            <person name="Poon T.W."/>
            <person name="Priest M."/>
            <person name="Roberts A."/>
            <person name="Saif S."/>
            <person name="Shea T."/>
            <person name="Sisk P."/>
            <person name="Sykes S."/>
            <person name="Wortman J."/>
            <person name="Nusbaum C."/>
            <person name="Birren B."/>
        </authorList>
    </citation>
    <scope>NUCLEOTIDE SEQUENCE [LARGE SCALE GENOMIC DNA]</scope>
    <source>
        <strain evidence="3 5">ATCC BAA-383</strain>
    </source>
</reference>
<dbReference type="eggNOG" id="ENOG50306TF">
    <property type="taxonomic scope" value="Bacteria"/>
</dbReference>
<reference evidence="2 4" key="1">
    <citation type="submission" date="2013-02" db="EMBL/GenBank/DDBJ databases">
        <title>The Genome Sequence of Enterococcus moraviensis BAA-383.</title>
        <authorList>
            <consortium name="The Broad Institute Genome Sequencing Platform"/>
            <consortium name="The Broad Institute Genome Sequencing Center for Infectious Disease"/>
            <person name="Earl A.M."/>
            <person name="Gilmore M.S."/>
            <person name="Lebreton F."/>
            <person name="Walker B."/>
            <person name="Young S.K."/>
            <person name="Zeng Q."/>
            <person name="Gargeya S."/>
            <person name="Fitzgerald M."/>
            <person name="Haas B."/>
            <person name="Abouelleil A."/>
            <person name="Alvarado L."/>
            <person name="Arachchi H.M."/>
            <person name="Berlin A.M."/>
            <person name="Chapman S.B."/>
            <person name="Dewar J."/>
            <person name="Goldberg J."/>
            <person name="Griggs A."/>
            <person name="Gujja S."/>
            <person name="Hansen M."/>
            <person name="Howarth C."/>
            <person name="Imamovic A."/>
            <person name="Larimer J."/>
            <person name="McCowan C."/>
            <person name="Murphy C."/>
            <person name="Neiman D."/>
            <person name="Pearson M."/>
            <person name="Priest M."/>
            <person name="Roberts A."/>
            <person name="Saif S."/>
            <person name="Shea T."/>
            <person name="Sisk P."/>
            <person name="Sykes S."/>
            <person name="Wortman J."/>
            <person name="Nusbaum C."/>
            <person name="Birren B."/>
        </authorList>
    </citation>
    <scope>NUCLEOTIDE SEQUENCE [LARGE SCALE GENOMIC DNA]</scope>
    <source>
        <strain evidence="2 4">ATCC BAA-383</strain>
    </source>
</reference>
<accession>R2QK97</accession>
<organism evidence="2 4">
    <name type="scientific">Enterococcus moraviensis ATCC BAA-383</name>
    <dbReference type="NCBI Taxonomy" id="1158609"/>
    <lineage>
        <taxon>Bacteria</taxon>
        <taxon>Bacillati</taxon>
        <taxon>Bacillota</taxon>
        <taxon>Bacilli</taxon>
        <taxon>Lactobacillales</taxon>
        <taxon>Enterococcaceae</taxon>
        <taxon>Enterococcus</taxon>
    </lineage>
</organism>
<dbReference type="Proteomes" id="UP000013781">
    <property type="component" value="Unassembled WGS sequence"/>
</dbReference>
<dbReference type="EMBL" id="AJAS01000022">
    <property type="protein sequence ID" value="EOH97007.1"/>
    <property type="molecule type" value="Genomic_DNA"/>
</dbReference>
<keyword evidence="1" id="KW-1133">Transmembrane helix</keyword>
<evidence type="ECO:0000313" key="2">
    <source>
        <dbReference type="EMBL" id="EOH97007.1"/>
    </source>
</evidence>
<keyword evidence="1" id="KW-0472">Membrane</keyword>
<dbReference type="EMBL" id="ASWB01000003">
    <property type="protein sequence ID" value="EOT65797.1"/>
    <property type="molecule type" value="Genomic_DNA"/>
</dbReference>
<evidence type="ECO:0000256" key="1">
    <source>
        <dbReference type="SAM" id="Phobius"/>
    </source>
</evidence>
<sequence length="1077" mass="120772">MEGGREKIKKKGEIEVKRSIKKSDKILVSIILMTCISLGLALWAYLPKNEVMLKAKANDGNPIVVDKGTDAAQELPFDGQPVFEATLKGKFPDYSQNQKVITNLTRGPIHGRSSVITDQTPTMAVKTEDGNIIQVFIHHSLPFEIPNHSIITELVLVDGEGNIKNQLWISGGTPSFDIGKQFDDRSYAIAELLVPVGNGQYELLYTGYYNDKDIGPSRLVVDKDLNILSRSKIETNGYPENPDNQSMSRASMNYNKDIYKYSYIDLNGVTKATRTDAYNTIKLDANGNYTTPVLLTSMQEAFDYGVKLGYGKGELPEGATDGLLPESLVRSESQEYVAISVLTSTQEKPFYFLNIWDETGNLRYTYEPVSATIEYLQDISSPDYYYFIETGEKTYLKRLEVNEKKVVTIKEYPKGTSLLINPGLNDDYTYFGYTNSFSGELNGYGTEPGLIMGNMDKDFNILSLATIDSTEKLNVRNLIQLTDTNVYTSGEVSGTQFVDDFPTGGPYTKRGTAVANNFYGILNAEDDFAPIIKAPKQLIMNQDDPALQTEQAREEFLLTGEVGINNYEGLNATKVYDQFDFNRSMSPKDQEWLNNRINRNPEKIDNPIDWDALGFDFKTVGSQNVTYFVSDSQKQITSTSSRVNVVTDGTIYNKKGMLDAHNFHIPLTDVTKVTDAALRSKSNYAKLVAWDIETGDSLLSLPSKEGIEINQEQLKAIQETKKEGIFDLTFTLNYGDEPKQQTVKVYVGGEKVGDYVFYSTDFTIPWDISRNTTSEELLSEEYGKVSAYQISKGTEMSNLKVSDNAVATFKAIDPVSGEVKQLLPIQILEPETNKVLAESTLGPNGTVYYRYEEVVVQFVDEAYQLLYDENDTNFPASTTLGERIVGKQLNIAEETDIITQKATIEKSKGYEFLNYYQADMKTVYPIDGLEVPYLEGKGWTAYLQFKGTLRFIKVPETMRFENGKVSVKDQKLEASSTNESLFIGDNRTAQEKDRGWRLYAKINQDFVSLDNDRLPNILYYNDQPIAKSNVEIKMNNSVTKTEVKLTKDSGLNLRIPGGTAKKKTYGAAIIWELTAAL</sequence>
<evidence type="ECO:0000313" key="4">
    <source>
        <dbReference type="Proteomes" id="UP000013781"/>
    </source>
</evidence>
<dbReference type="PATRIC" id="fig|1158609.3.peg.2666"/>